<evidence type="ECO:0000256" key="6">
    <source>
        <dbReference type="ARBA" id="ARBA00022741"/>
    </source>
</evidence>
<dbReference type="InterPro" id="IPR003609">
    <property type="entry name" value="Pan_app"/>
</dbReference>
<dbReference type="InterPro" id="IPR036426">
    <property type="entry name" value="Bulb-type_lectin_dom_sf"/>
</dbReference>
<dbReference type="Gene3D" id="3.30.200.20">
    <property type="entry name" value="Phosphorylase Kinase, domain 1"/>
    <property type="match status" value="1"/>
</dbReference>
<sequence length="509" mass="58067">MSIGQTIVSPNQKFELGFFSPNNSRNQYIGIWYKGVSPLTVVWVANRENPLPATDSLASLVIGSNGNLELIDGNHISVWSTNVSVSSSSSNGSISLLSDKGNFGSQRWKIRGHHKPFIWNNDSTPHWRSGPWDKLKFIGIPEMESSYRSALDIVEDVEKGTTYLAYSNWVCTKIIWRVEQRKLDRRLREKNRVTLLEKREFSTFRRGKKKDGFLKMGMMKLPDFHEYLSFASADDCNIWCMNNCSCIAYAYVNGIGCLVWSKAPIDIQEFSIGGQDLFLRFADAEPGENNLEDRETIIISLAAVFTSVALGAMASFIHKWRSNKGQGIEEFKNEMILISKLKHRNLVRLLGCCIEKEERLLVYEFMPNKSLDNFIFDRRRREKMTWATRFNIIHGIARGLLYLHRDSYLRVIQRDLKANNILLDEKMNPKISDFGLARIFQGTIDLANTRRIVGTLGYMSPEYAMGGNFSEKSDVFSFGVLILEIVGVRKNTSFNHSDEHLSLIAYVGS</sequence>
<comment type="caution">
    <text evidence="14">The sequence shown here is derived from an EMBL/GenBank/DDBJ whole genome shotgun (WGS) entry which is preliminary data.</text>
</comment>
<dbReference type="GO" id="GO:0005886">
    <property type="term" value="C:plasma membrane"/>
    <property type="evidence" value="ECO:0007669"/>
    <property type="project" value="UniProtKB-SubCell"/>
</dbReference>
<keyword evidence="3" id="KW-0723">Serine/threonine-protein kinase</keyword>
<feature type="domain" description="Protein kinase" evidence="11">
    <location>
        <begin position="267"/>
        <end position="509"/>
    </location>
</feature>
<evidence type="ECO:0000259" key="11">
    <source>
        <dbReference type="PROSITE" id="PS50011"/>
    </source>
</evidence>
<dbReference type="PROSITE" id="PS50948">
    <property type="entry name" value="PAN"/>
    <property type="match status" value="1"/>
</dbReference>
<keyword evidence="9" id="KW-1015">Disulfide bond</keyword>
<dbReference type="FunFam" id="1.10.510.10:FF:001019">
    <property type="entry name" value="G-type lectin S-receptor-like serine/threonine-protein kinase B120"/>
    <property type="match status" value="1"/>
</dbReference>
<gene>
    <name evidence="14" type="ORF">PanWU01x14_043940</name>
</gene>
<dbReference type="OrthoDB" id="1918485at2759"/>
<dbReference type="Pfam" id="PF08276">
    <property type="entry name" value="PAN_2"/>
    <property type="match status" value="1"/>
</dbReference>
<evidence type="ECO:0000256" key="7">
    <source>
        <dbReference type="ARBA" id="ARBA00022777"/>
    </source>
</evidence>
<evidence type="ECO:0000256" key="8">
    <source>
        <dbReference type="ARBA" id="ARBA00022840"/>
    </source>
</evidence>
<dbReference type="CDD" id="cd01098">
    <property type="entry name" value="PAN_AP_plant"/>
    <property type="match status" value="1"/>
</dbReference>
<evidence type="ECO:0000256" key="10">
    <source>
        <dbReference type="ARBA" id="ARBA00023180"/>
    </source>
</evidence>
<evidence type="ECO:0000313" key="14">
    <source>
        <dbReference type="EMBL" id="PON75042.1"/>
    </source>
</evidence>
<evidence type="ECO:0000256" key="4">
    <source>
        <dbReference type="ARBA" id="ARBA00022679"/>
    </source>
</evidence>
<keyword evidence="7 14" id="KW-0418">Kinase</keyword>
<evidence type="ECO:0000256" key="5">
    <source>
        <dbReference type="ARBA" id="ARBA00022729"/>
    </source>
</evidence>
<dbReference type="InterPro" id="IPR001245">
    <property type="entry name" value="Ser-Thr/Tyr_kinase_cat_dom"/>
</dbReference>
<dbReference type="SMART" id="SM00108">
    <property type="entry name" value="B_lectin"/>
    <property type="match status" value="1"/>
</dbReference>
<feature type="domain" description="Apple" evidence="13">
    <location>
        <begin position="208"/>
        <end position="282"/>
    </location>
</feature>
<keyword evidence="15" id="KW-1185">Reference proteome</keyword>
<dbReference type="Gene3D" id="2.90.10.10">
    <property type="entry name" value="Bulb-type lectin domain"/>
    <property type="match status" value="1"/>
</dbReference>
<organism evidence="14 15">
    <name type="scientific">Parasponia andersonii</name>
    <name type="common">Sponia andersonii</name>
    <dbReference type="NCBI Taxonomy" id="3476"/>
    <lineage>
        <taxon>Eukaryota</taxon>
        <taxon>Viridiplantae</taxon>
        <taxon>Streptophyta</taxon>
        <taxon>Embryophyta</taxon>
        <taxon>Tracheophyta</taxon>
        <taxon>Spermatophyta</taxon>
        <taxon>Magnoliopsida</taxon>
        <taxon>eudicotyledons</taxon>
        <taxon>Gunneridae</taxon>
        <taxon>Pentapetalae</taxon>
        <taxon>rosids</taxon>
        <taxon>fabids</taxon>
        <taxon>Rosales</taxon>
        <taxon>Cannabaceae</taxon>
        <taxon>Parasponia</taxon>
    </lineage>
</organism>
<dbReference type="PANTHER" id="PTHR27002">
    <property type="entry name" value="RECEPTOR-LIKE SERINE/THREONINE-PROTEIN KINASE SD1-8"/>
    <property type="match status" value="1"/>
</dbReference>
<protein>
    <submittedName>
        <fullName evidence="14">Tyrosine-protein kinase</fullName>
    </submittedName>
</protein>
<dbReference type="Proteomes" id="UP000237105">
    <property type="component" value="Unassembled WGS sequence"/>
</dbReference>
<feature type="domain" description="Bulb-type lectin" evidence="12">
    <location>
        <begin position="1"/>
        <end position="118"/>
    </location>
</feature>
<keyword evidence="2" id="KW-0472">Membrane</keyword>
<evidence type="ECO:0000256" key="2">
    <source>
        <dbReference type="ARBA" id="ARBA00022475"/>
    </source>
</evidence>
<evidence type="ECO:0000313" key="15">
    <source>
        <dbReference type="Proteomes" id="UP000237105"/>
    </source>
</evidence>
<name>A0A2P5DP24_PARAD</name>
<keyword evidence="5" id="KW-0732">Signal</keyword>
<evidence type="ECO:0000256" key="9">
    <source>
        <dbReference type="ARBA" id="ARBA00023157"/>
    </source>
</evidence>
<keyword evidence="8" id="KW-0067">ATP-binding</keyword>
<dbReference type="AlphaFoldDB" id="A0A2P5DP24"/>
<keyword evidence="6" id="KW-0547">Nucleotide-binding</keyword>
<evidence type="ECO:0000256" key="1">
    <source>
        <dbReference type="ARBA" id="ARBA00004251"/>
    </source>
</evidence>
<dbReference type="PROSITE" id="PS50927">
    <property type="entry name" value="BULB_LECTIN"/>
    <property type="match status" value="1"/>
</dbReference>
<dbReference type="GO" id="GO:0004674">
    <property type="term" value="F:protein serine/threonine kinase activity"/>
    <property type="evidence" value="ECO:0007669"/>
    <property type="project" value="UniProtKB-KW"/>
</dbReference>
<dbReference type="PANTHER" id="PTHR27002:SF422">
    <property type="entry name" value="RECEPTOR-LIKE SERINE_THREONINE-PROTEIN KINASE"/>
    <property type="match status" value="1"/>
</dbReference>
<dbReference type="Gene3D" id="1.10.510.10">
    <property type="entry name" value="Transferase(Phosphotransferase) domain 1"/>
    <property type="match status" value="1"/>
</dbReference>
<dbReference type="PROSITE" id="PS50011">
    <property type="entry name" value="PROTEIN_KINASE_DOM"/>
    <property type="match status" value="1"/>
</dbReference>
<dbReference type="InterPro" id="IPR001480">
    <property type="entry name" value="Bulb-type_lectin_dom"/>
</dbReference>
<accession>A0A2P5DP24</accession>
<proteinExistence type="predicted"/>
<dbReference type="InterPro" id="IPR000719">
    <property type="entry name" value="Prot_kinase_dom"/>
</dbReference>
<dbReference type="GO" id="GO:0005524">
    <property type="term" value="F:ATP binding"/>
    <property type="evidence" value="ECO:0007669"/>
    <property type="project" value="UniProtKB-KW"/>
</dbReference>
<dbReference type="SUPFAM" id="SSF51110">
    <property type="entry name" value="alpha-D-mannose-specific plant lectins"/>
    <property type="match status" value="1"/>
</dbReference>
<comment type="subcellular location">
    <subcellularLocation>
        <location evidence="1">Cell membrane</location>
        <topology evidence="1">Single-pass type I membrane protein</topology>
    </subcellularLocation>
</comment>
<keyword evidence="2" id="KW-1003">Cell membrane</keyword>
<dbReference type="Pfam" id="PF07714">
    <property type="entry name" value="PK_Tyr_Ser-Thr"/>
    <property type="match status" value="1"/>
</dbReference>
<dbReference type="Pfam" id="PF01453">
    <property type="entry name" value="B_lectin"/>
    <property type="match status" value="1"/>
</dbReference>
<keyword evidence="4" id="KW-0808">Transferase</keyword>
<evidence type="ECO:0000256" key="3">
    <source>
        <dbReference type="ARBA" id="ARBA00022527"/>
    </source>
</evidence>
<dbReference type="SMART" id="SM00473">
    <property type="entry name" value="PAN_AP"/>
    <property type="match status" value="1"/>
</dbReference>
<dbReference type="EMBL" id="JXTB01000025">
    <property type="protein sequence ID" value="PON75042.1"/>
    <property type="molecule type" value="Genomic_DNA"/>
</dbReference>
<dbReference type="SUPFAM" id="SSF56112">
    <property type="entry name" value="Protein kinase-like (PK-like)"/>
    <property type="match status" value="1"/>
</dbReference>
<evidence type="ECO:0000259" key="13">
    <source>
        <dbReference type="PROSITE" id="PS50948"/>
    </source>
</evidence>
<dbReference type="SMART" id="SM00220">
    <property type="entry name" value="S_TKc"/>
    <property type="match status" value="1"/>
</dbReference>
<reference evidence="15" key="1">
    <citation type="submission" date="2016-06" db="EMBL/GenBank/DDBJ databases">
        <title>Parallel loss of symbiosis genes in relatives of nitrogen-fixing non-legume Parasponia.</title>
        <authorList>
            <person name="Van Velzen R."/>
            <person name="Holmer R."/>
            <person name="Bu F."/>
            <person name="Rutten L."/>
            <person name="Van Zeijl A."/>
            <person name="Liu W."/>
            <person name="Santuari L."/>
            <person name="Cao Q."/>
            <person name="Sharma T."/>
            <person name="Shen D."/>
            <person name="Roswanjaya Y."/>
            <person name="Wardhani T."/>
            <person name="Kalhor M.S."/>
            <person name="Jansen J."/>
            <person name="Van den Hoogen J."/>
            <person name="Gungor B."/>
            <person name="Hartog M."/>
            <person name="Hontelez J."/>
            <person name="Verver J."/>
            <person name="Yang W.-C."/>
            <person name="Schijlen E."/>
            <person name="Repin R."/>
            <person name="Schilthuizen M."/>
            <person name="Schranz E."/>
            <person name="Heidstra R."/>
            <person name="Miyata K."/>
            <person name="Fedorova E."/>
            <person name="Kohlen W."/>
            <person name="Bisseling T."/>
            <person name="Smit S."/>
            <person name="Geurts R."/>
        </authorList>
    </citation>
    <scope>NUCLEOTIDE SEQUENCE [LARGE SCALE GENOMIC DNA]</scope>
    <source>
        <strain evidence="15">cv. WU1-14</strain>
    </source>
</reference>
<dbReference type="STRING" id="3476.A0A2P5DP24"/>
<keyword evidence="10" id="KW-0325">Glycoprotein</keyword>
<evidence type="ECO:0000259" key="12">
    <source>
        <dbReference type="PROSITE" id="PS50927"/>
    </source>
</evidence>
<dbReference type="InterPro" id="IPR011009">
    <property type="entry name" value="Kinase-like_dom_sf"/>
</dbReference>
<dbReference type="CDD" id="cd00028">
    <property type="entry name" value="B_lectin"/>
    <property type="match status" value="1"/>
</dbReference>